<protein>
    <submittedName>
        <fullName evidence="1">Uncharacterized protein</fullName>
    </submittedName>
</protein>
<organism evidence="1 2">
    <name type="scientific">Candidatus Methylacidithermus pantelleriae</name>
    <dbReference type="NCBI Taxonomy" id="2744239"/>
    <lineage>
        <taxon>Bacteria</taxon>
        <taxon>Pseudomonadati</taxon>
        <taxon>Verrucomicrobiota</taxon>
        <taxon>Methylacidiphilae</taxon>
        <taxon>Methylacidiphilales</taxon>
        <taxon>Methylacidiphilaceae</taxon>
        <taxon>Candidatus Methylacidithermus</taxon>
    </lineage>
</organism>
<accession>A0A8J2BUE2</accession>
<comment type="caution">
    <text evidence="1">The sequence shown here is derived from an EMBL/GenBank/DDBJ whole genome shotgun (WGS) entry which is preliminary data.</text>
</comment>
<evidence type="ECO:0000313" key="1">
    <source>
        <dbReference type="EMBL" id="CAF0699994.1"/>
    </source>
</evidence>
<gene>
    <name evidence="1" type="ORF">MPNT_320004</name>
</gene>
<sequence>MASLFLVDFLDELLAGLFFSKASHTLERFPDGRAYPVVRSVGRIDVYSVQKASGPTNSRSEPNCPHRFQYLTRRIAMLEARGGFSPCVAIGRFAPKESP</sequence>
<name>A0A8J2BUE2_9BACT</name>
<dbReference type="EMBL" id="CAJNOB010000026">
    <property type="protein sequence ID" value="CAF0699994.1"/>
    <property type="molecule type" value="Genomic_DNA"/>
</dbReference>
<dbReference type="Proteomes" id="UP000663859">
    <property type="component" value="Unassembled WGS sequence"/>
</dbReference>
<evidence type="ECO:0000313" key="2">
    <source>
        <dbReference type="Proteomes" id="UP000663859"/>
    </source>
</evidence>
<reference evidence="1" key="1">
    <citation type="submission" date="2021-02" db="EMBL/GenBank/DDBJ databases">
        <authorList>
            <person name="Cremers G."/>
            <person name="Picone N."/>
        </authorList>
    </citation>
    <scope>NUCLEOTIDE SEQUENCE</scope>
    <source>
        <strain evidence="1">PQ17</strain>
    </source>
</reference>
<dbReference type="AlphaFoldDB" id="A0A8J2BUE2"/>
<keyword evidence="2" id="KW-1185">Reference proteome</keyword>
<proteinExistence type="predicted"/>